<protein>
    <submittedName>
        <fullName evidence="2">Uncharacterized protein</fullName>
    </submittedName>
</protein>
<feature type="region of interest" description="Disordered" evidence="1">
    <location>
        <begin position="38"/>
        <end position="71"/>
    </location>
</feature>
<gene>
    <name evidence="2" type="ORF">MRATA1EN1_LOCUS24295</name>
</gene>
<feature type="compositionally biased region" description="Polar residues" evidence="1">
    <location>
        <begin position="42"/>
        <end position="59"/>
    </location>
</feature>
<accession>A0ABN8ZP78</accession>
<reference evidence="2" key="1">
    <citation type="submission" date="2023-04" db="EMBL/GenBank/DDBJ databases">
        <authorList>
            <consortium name="ELIXIR-Norway"/>
        </authorList>
    </citation>
    <scope>NUCLEOTIDE SEQUENCE [LARGE SCALE GENOMIC DNA]</scope>
</reference>
<sequence>MCHRSGPRRRAGVGCALGRVRKDSGLLLASAWPHHAARRSAMSPTASQGPISQAHQVGQLNVAEARAPGLG</sequence>
<dbReference type="Proteomes" id="UP001176941">
    <property type="component" value="Chromosome 5"/>
</dbReference>
<evidence type="ECO:0000313" key="3">
    <source>
        <dbReference type="Proteomes" id="UP001176941"/>
    </source>
</evidence>
<evidence type="ECO:0000313" key="2">
    <source>
        <dbReference type="EMBL" id="CAI9175333.1"/>
    </source>
</evidence>
<proteinExistence type="predicted"/>
<evidence type="ECO:0000256" key="1">
    <source>
        <dbReference type="SAM" id="MobiDB-lite"/>
    </source>
</evidence>
<name>A0ABN8ZP78_RANTA</name>
<organism evidence="2 3">
    <name type="scientific">Rangifer tarandus platyrhynchus</name>
    <name type="common">Svalbard reindeer</name>
    <dbReference type="NCBI Taxonomy" id="3082113"/>
    <lineage>
        <taxon>Eukaryota</taxon>
        <taxon>Metazoa</taxon>
        <taxon>Chordata</taxon>
        <taxon>Craniata</taxon>
        <taxon>Vertebrata</taxon>
        <taxon>Euteleostomi</taxon>
        <taxon>Mammalia</taxon>
        <taxon>Eutheria</taxon>
        <taxon>Laurasiatheria</taxon>
        <taxon>Artiodactyla</taxon>
        <taxon>Ruminantia</taxon>
        <taxon>Pecora</taxon>
        <taxon>Cervidae</taxon>
        <taxon>Odocoileinae</taxon>
        <taxon>Rangifer</taxon>
    </lineage>
</organism>
<dbReference type="EMBL" id="OX459941">
    <property type="protein sequence ID" value="CAI9175333.1"/>
    <property type="molecule type" value="Genomic_DNA"/>
</dbReference>
<keyword evidence="3" id="KW-1185">Reference proteome</keyword>